<feature type="transmembrane region" description="Helical" evidence="5">
    <location>
        <begin position="280"/>
        <end position="302"/>
    </location>
</feature>
<dbReference type="KEGG" id="gfr:102045477"/>
<dbReference type="Pfam" id="PF00335">
    <property type="entry name" value="Tetraspanin"/>
    <property type="match status" value="1"/>
</dbReference>
<keyword evidence="4 5" id="KW-0472">Membrane</keyword>
<evidence type="ECO:0000256" key="3">
    <source>
        <dbReference type="ARBA" id="ARBA00022989"/>
    </source>
</evidence>
<evidence type="ECO:0000313" key="7">
    <source>
        <dbReference type="RefSeq" id="XP_005425084.2"/>
    </source>
</evidence>
<dbReference type="Proteomes" id="UP000504602">
    <property type="component" value="Unplaced"/>
</dbReference>
<dbReference type="PANTHER" id="PTHR19282:SF477">
    <property type="entry name" value="TETRASPANIN"/>
    <property type="match status" value="1"/>
</dbReference>
<proteinExistence type="predicted"/>
<protein>
    <submittedName>
        <fullName evidence="7">Tetraspanin-3-like</fullName>
    </submittedName>
</protein>
<feature type="transmembrane region" description="Helical" evidence="5">
    <location>
        <begin position="156"/>
        <end position="178"/>
    </location>
</feature>
<feature type="transmembrane region" description="Helical" evidence="5">
    <location>
        <begin position="120"/>
        <end position="144"/>
    </location>
</feature>
<evidence type="ECO:0000256" key="4">
    <source>
        <dbReference type="ARBA" id="ARBA00023136"/>
    </source>
</evidence>
<feature type="transmembrane region" description="Helical" evidence="5">
    <location>
        <begin position="82"/>
        <end position="108"/>
    </location>
</feature>
<name>A0A6I9HNS4_GEOFO</name>
<dbReference type="OrthoDB" id="10033535at2759"/>
<evidence type="ECO:0000313" key="6">
    <source>
        <dbReference type="Proteomes" id="UP000504602"/>
    </source>
</evidence>
<dbReference type="InterPro" id="IPR008952">
    <property type="entry name" value="Tetraspanin_EC2_sf"/>
</dbReference>
<dbReference type="PANTHER" id="PTHR19282">
    <property type="entry name" value="TETRASPANIN"/>
    <property type="match status" value="1"/>
</dbReference>
<reference evidence="7" key="1">
    <citation type="submission" date="2025-08" db="UniProtKB">
        <authorList>
            <consortium name="RefSeq"/>
        </authorList>
    </citation>
    <scope>IDENTIFICATION</scope>
</reference>
<dbReference type="SUPFAM" id="SSF48652">
    <property type="entry name" value="Tetraspanin"/>
    <property type="match status" value="1"/>
</dbReference>
<evidence type="ECO:0000256" key="1">
    <source>
        <dbReference type="ARBA" id="ARBA00004141"/>
    </source>
</evidence>
<accession>A0A6I9HNS4</accession>
<dbReference type="GeneID" id="102045477"/>
<dbReference type="GO" id="GO:0005886">
    <property type="term" value="C:plasma membrane"/>
    <property type="evidence" value="ECO:0007669"/>
    <property type="project" value="TreeGrafter"/>
</dbReference>
<evidence type="ECO:0000256" key="2">
    <source>
        <dbReference type="ARBA" id="ARBA00022692"/>
    </source>
</evidence>
<dbReference type="RefSeq" id="XP_005425084.2">
    <property type="nucleotide sequence ID" value="XM_005425027.2"/>
</dbReference>
<keyword evidence="3 5" id="KW-1133">Transmembrane helix</keyword>
<organism evidence="6 7">
    <name type="scientific">Geospiza fortis</name>
    <name type="common">Medium ground-finch</name>
    <dbReference type="NCBI Taxonomy" id="48883"/>
    <lineage>
        <taxon>Eukaryota</taxon>
        <taxon>Metazoa</taxon>
        <taxon>Chordata</taxon>
        <taxon>Craniata</taxon>
        <taxon>Vertebrata</taxon>
        <taxon>Euteleostomi</taxon>
        <taxon>Archelosauria</taxon>
        <taxon>Archosauria</taxon>
        <taxon>Dinosauria</taxon>
        <taxon>Saurischia</taxon>
        <taxon>Theropoda</taxon>
        <taxon>Coelurosauria</taxon>
        <taxon>Aves</taxon>
        <taxon>Neognathae</taxon>
        <taxon>Neoaves</taxon>
        <taxon>Telluraves</taxon>
        <taxon>Australaves</taxon>
        <taxon>Passeriformes</taxon>
        <taxon>Thraupidae</taxon>
        <taxon>Geospiza</taxon>
    </lineage>
</organism>
<keyword evidence="2 5" id="KW-0812">Transmembrane</keyword>
<gene>
    <name evidence="7" type="primary">LOC102045477</name>
</gene>
<dbReference type="InParanoid" id="A0A6I9HNS4"/>
<dbReference type="Gene3D" id="1.10.1450.10">
    <property type="entry name" value="Tetraspanin"/>
    <property type="match status" value="1"/>
</dbReference>
<evidence type="ECO:0000256" key="5">
    <source>
        <dbReference type="SAM" id="Phobius"/>
    </source>
</evidence>
<sequence length="325" mass="37606">MQACQVYYDVWQVYWDQYLWRGDLERRPVVKGERSHHEWTFIDPKVRRLAGVSRMRRVRAVMVLPSLWCYEDAYRRSFARSVLGFLGFIFWGTAVAQMFGGVSVILMFKNYRYLFQEPYLSLPGWLALATALTLLPTGVLAVSISIKCSHNQQGTFMYLLLLLLCLEMSSAALAHSYYVRTASQLESAISYLFHQHNWTCSQDPGNSAVDVIQRKLHCCGVHNYTDWLKASSLCHPTHVPESCCKEKHSLCRGDLGNVEQLSEEGCLKKLEDQLCFSMLYIFWSCTVLSILELLAAVSNGILMRRRPFHELRILDSYIFSLDYRY</sequence>
<dbReference type="AlphaFoldDB" id="A0A6I9HNS4"/>
<keyword evidence="6" id="KW-1185">Reference proteome</keyword>
<comment type="subcellular location">
    <subcellularLocation>
        <location evidence="1">Membrane</location>
        <topology evidence="1">Multi-pass membrane protein</topology>
    </subcellularLocation>
</comment>
<dbReference type="InterPro" id="IPR018499">
    <property type="entry name" value="Tetraspanin/Peripherin"/>
</dbReference>